<dbReference type="AlphaFoldDB" id="A0A9E2SBB9"/>
<dbReference type="RefSeq" id="WP_217790380.1">
    <property type="nucleotide sequence ID" value="NZ_JAHSPG010000003.1"/>
</dbReference>
<name>A0A9E2SBB9_9BACT</name>
<protein>
    <submittedName>
        <fullName evidence="2">EthD domain-containing protein</fullName>
    </submittedName>
</protein>
<feature type="signal peptide" evidence="1">
    <location>
        <begin position="1"/>
        <end position="24"/>
    </location>
</feature>
<keyword evidence="1" id="KW-0732">Signal</keyword>
<accession>A0A9E2SBB9</accession>
<feature type="chain" id="PRO_5038957572" evidence="1">
    <location>
        <begin position="25"/>
        <end position="149"/>
    </location>
</feature>
<dbReference type="Proteomes" id="UP000812270">
    <property type="component" value="Unassembled WGS sequence"/>
</dbReference>
<evidence type="ECO:0000256" key="1">
    <source>
        <dbReference type="SAM" id="SignalP"/>
    </source>
</evidence>
<gene>
    <name evidence="2" type="ORF">KTO63_06220</name>
</gene>
<reference evidence="2" key="1">
    <citation type="submission" date="2021-06" db="EMBL/GenBank/DDBJ databases">
        <authorList>
            <person name="Huq M.A."/>
        </authorList>
    </citation>
    <scope>NUCLEOTIDE SEQUENCE</scope>
    <source>
        <strain evidence="2">MAH-26</strain>
    </source>
</reference>
<dbReference type="EMBL" id="JAHSPG010000003">
    <property type="protein sequence ID" value="MBV4356740.1"/>
    <property type="molecule type" value="Genomic_DNA"/>
</dbReference>
<organism evidence="2 3">
    <name type="scientific">Pinibacter aurantiacus</name>
    <dbReference type="NCBI Taxonomy" id="2851599"/>
    <lineage>
        <taxon>Bacteria</taxon>
        <taxon>Pseudomonadati</taxon>
        <taxon>Bacteroidota</taxon>
        <taxon>Chitinophagia</taxon>
        <taxon>Chitinophagales</taxon>
        <taxon>Chitinophagaceae</taxon>
        <taxon>Pinibacter</taxon>
    </lineage>
</organism>
<keyword evidence="3" id="KW-1185">Reference proteome</keyword>
<evidence type="ECO:0000313" key="3">
    <source>
        <dbReference type="Proteomes" id="UP000812270"/>
    </source>
</evidence>
<evidence type="ECO:0000313" key="2">
    <source>
        <dbReference type="EMBL" id="MBV4356740.1"/>
    </source>
</evidence>
<sequence length="149" mass="17425">MKYKLLRSLVLVIVISVVSFNTDAQQKSNSSEYFTIENYYKVKWGSAGEFIDLWKKNHYPLLKKAIEKGDIISVTAQAPMLHSGEDTRWDFRVTIVFKNAALAFAADLLDPYKKQLYPDQEKLKKDEQHRFELLISHWDVMIEQLIINN</sequence>
<proteinExistence type="predicted"/>
<comment type="caution">
    <text evidence="2">The sequence shown here is derived from an EMBL/GenBank/DDBJ whole genome shotgun (WGS) entry which is preliminary data.</text>
</comment>